<comment type="subcellular location">
    <subcellularLocation>
        <location evidence="4">Secreted</location>
        <location evidence="4">Extracellular space</location>
        <location evidence="4">Apoplast</location>
    </subcellularLocation>
</comment>
<dbReference type="OrthoDB" id="1864232at2759"/>
<dbReference type="InterPro" id="IPR004265">
    <property type="entry name" value="Dirigent"/>
</dbReference>
<comment type="subunit">
    <text evidence="2 4">Homodimer.</text>
</comment>
<protein>
    <recommendedName>
        <fullName evidence="4">Dirigent protein</fullName>
    </recommendedName>
</protein>
<organism evidence="6 7">
    <name type="scientific">Arachis hypogaea</name>
    <name type="common">Peanut</name>
    <dbReference type="NCBI Taxonomy" id="3818"/>
    <lineage>
        <taxon>Eukaryota</taxon>
        <taxon>Viridiplantae</taxon>
        <taxon>Streptophyta</taxon>
        <taxon>Embryophyta</taxon>
        <taxon>Tracheophyta</taxon>
        <taxon>Spermatophyta</taxon>
        <taxon>Magnoliopsida</taxon>
        <taxon>eudicotyledons</taxon>
        <taxon>Gunneridae</taxon>
        <taxon>Pentapetalae</taxon>
        <taxon>rosids</taxon>
        <taxon>fabids</taxon>
        <taxon>Fabales</taxon>
        <taxon>Fabaceae</taxon>
        <taxon>Papilionoideae</taxon>
        <taxon>50 kb inversion clade</taxon>
        <taxon>dalbergioids sensu lato</taxon>
        <taxon>Dalbergieae</taxon>
        <taxon>Pterocarpus clade</taxon>
        <taxon>Arachis</taxon>
    </lineage>
</organism>
<dbReference type="STRING" id="3818.A0A444ZHY9"/>
<dbReference type="Gene3D" id="2.40.480.10">
    <property type="entry name" value="Allene oxide cyclase-like"/>
    <property type="match status" value="1"/>
</dbReference>
<dbReference type="PANTHER" id="PTHR21495">
    <property type="entry name" value="NUCLEOPORIN-RELATED"/>
    <property type="match status" value="1"/>
</dbReference>
<keyword evidence="7" id="KW-1185">Reference proteome</keyword>
<keyword evidence="5" id="KW-1133">Transmembrane helix</keyword>
<comment type="function">
    <text evidence="4">Dirigent proteins impart stereoselectivity on the phenoxy radical-coupling reaction, yielding optically active lignans from two molecules of coniferyl alcohol in the biosynthesis of lignans, flavonolignans, and alkaloids and thus plays a central role in plant secondary metabolism.</text>
</comment>
<feature type="transmembrane region" description="Helical" evidence="5">
    <location>
        <begin position="12"/>
        <end position="32"/>
    </location>
</feature>
<evidence type="ECO:0000256" key="3">
    <source>
        <dbReference type="ARBA" id="ARBA00022525"/>
    </source>
</evidence>
<dbReference type="SMR" id="A0A444ZHY9"/>
<reference evidence="6 7" key="1">
    <citation type="submission" date="2019-01" db="EMBL/GenBank/DDBJ databases">
        <title>Sequencing of cultivated peanut Arachis hypogaea provides insights into genome evolution and oil improvement.</title>
        <authorList>
            <person name="Chen X."/>
        </authorList>
    </citation>
    <scope>NUCLEOTIDE SEQUENCE [LARGE SCALE GENOMIC DNA]</scope>
    <source>
        <strain evidence="7">cv. Fuhuasheng</strain>
        <tissue evidence="6">Leaves</tissue>
    </source>
</reference>
<keyword evidence="3 4" id="KW-0964">Secreted</keyword>
<evidence type="ECO:0000256" key="5">
    <source>
        <dbReference type="SAM" id="Phobius"/>
    </source>
</evidence>
<dbReference type="InterPro" id="IPR044859">
    <property type="entry name" value="Allene_oxi_cyc_Dirigent"/>
</dbReference>
<comment type="similarity">
    <text evidence="1 4">Belongs to the plant dirigent protein family.</text>
</comment>
<evidence type="ECO:0000256" key="1">
    <source>
        <dbReference type="ARBA" id="ARBA00010746"/>
    </source>
</evidence>
<dbReference type="AlphaFoldDB" id="A0A444ZHY9"/>
<dbReference type="Proteomes" id="UP000289738">
    <property type="component" value="Chromosome B04"/>
</dbReference>
<evidence type="ECO:0000256" key="4">
    <source>
        <dbReference type="RuleBase" id="RU363099"/>
    </source>
</evidence>
<dbReference type="GO" id="GO:0048046">
    <property type="term" value="C:apoplast"/>
    <property type="evidence" value="ECO:0007669"/>
    <property type="project" value="UniProtKB-SubCell"/>
</dbReference>
<evidence type="ECO:0000313" key="6">
    <source>
        <dbReference type="EMBL" id="RYR13827.1"/>
    </source>
</evidence>
<keyword evidence="5" id="KW-0472">Membrane</keyword>
<keyword evidence="4" id="KW-0052">Apoplast</keyword>
<gene>
    <name evidence="6" type="ORF">Ahy_B04g070611</name>
</gene>
<dbReference type="Gramene" id="arahy.Tifrunner.gnm2.ann2.Ah14g179300.1">
    <property type="protein sequence ID" value="arahy.Tifrunner.gnm2.ann2.Ah14g179300.1-CDS-1"/>
    <property type="gene ID" value="arahy.Tifrunner.gnm2.ann2.Ah14g179300"/>
</dbReference>
<keyword evidence="5" id="KW-0812">Transmembrane</keyword>
<dbReference type="EMBL" id="SDMP01000014">
    <property type="protein sequence ID" value="RYR13827.1"/>
    <property type="molecule type" value="Genomic_DNA"/>
</dbReference>
<sequence>MVNTFPKILPSFSSLVFIIMFLTVAVAVTTSAKHDSFSHELLFSTELGISQQDEKLTHLHFFFHDIVSGTNQTAVRVAAAPSSETSPTGFGSVVMMDDPLTETADRSSKIVGRAQGMYGSASQSELGLLMVMSFAFTEGEYNGSSLSVLGRNTVESAVREMPIVGGSGVFRFCRGYAQAKTHSIDEMVAVVEYDVYVFHY</sequence>
<dbReference type="GO" id="GO:0009699">
    <property type="term" value="P:phenylpropanoid biosynthetic process"/>
    <property type="evidence" value="ECO:0007669"/>
    <property type="project" value="UniProtKB-ARBA"/>
</dbReference>
<name>A0A444ZHY9_ARAHY</name>
<accession>A0A444ZHY9</accession>
<comment type="caution">
    <text evidence="6">The sequence shown here is derived from an EMBL/GenBank/DDBJ whole genome shotgun (WGS) entry which is preliminary data.</text>
</comment>
<proteinExistence type="inferred from homology"/>
<evidence type="ECO:0000256" key="2">
    <source>
        <dbReference type="ARBA" id="ARBA00011738"/>
    </source>
</evidence>
<dbReference type="Pfam" id="PF03018">
    <property type="entry name" value="Dirigent"/>
    <property type="match status" value="1"/>
</dbReference>
<evidence type="ECO:0000313" key="7">
    <source>
        <dbReference type="Proteomes" id="UP000289738"/>
    </source>
</evidence>